<dbReference type="PANTHER" id="PTHR11803">
    <property type="entry name" value="2-IMINOBUTANOATE/2-IMINOPROPANOATE DEAMINASE RIDA"/>
    <property type="match status" value="1"/>
</dbReference>
<evidence type="ECO:0000313" key="3">
    <source>
        <dbReference type="Proteomes" id="UP000593880"/>
    </source>
</evidence>
<evidence type="ECO:0000313" key="1">
    <source>
        <dbReference type="EMBL" id="GGI25773.1"/>
    </source>
</evidence>
<dbReference type="SUPFAM" id="SSF55298">
    <property type="entry name" value="YjgF-like"/>
    <property type="match status" value="1"/>
</dbReference>
<protein>
    <submittedName>
        <fullName evidence="1">Enamine deaminase RidA</fullName>
    </submittedName>
    <submittedName>
        <fullName evidence="2">RidA family protein</fullName>
    </submittedName>
</protein>
<reference evidence="2 3" key="2">
    <citation type="submission" date="2018-06" db="EMBL/GenBank/DDBJ databases">
        <title>Comparative genomics of rhizobia nodulating Arachis hypogaea in China.</title>
        <authorList>
            <person name="Li Y."/>
        </authorList>
    </citation>
    <scope>NUCLEOTIDE SEQUENCE [LARGE SCALE GENOMIC DNA]</scope>
    <source>
        <strain evidence="2 3">CCBAU 51658</strain>
        <plasmid evidence="2 3">unnamed</plasmid>
    </source>
</reference>
<dbReference type="InterPro" id="IPR035959">
    <property type="entry name" value="RutC-like_sf"/>
</dbReference>
<organism evidence="1 4">
    <name type="scientific">Bradyrhizobium guangdongense</name>
    <dbReference type="NCBI Taxonomy" id="1325090"/>
    <lineage>
        <taxon>Bacteria</taxon>
        <taxon>Pseudomonadati</taxon>
        <taxon>Pseudomonadota</taxon>
        <taxon>Alphaproteobacteria</taxon>
        <taxon>Hyphomicrobiales</taxon>
        <taxon>Nitrobacteraceae</taxon>
        <taxon>Bradyrhizobium</taxon>
    </lineage>
</organism>
<dbReference type="Proteomes" id="UP000593880">
    <property type="component" value="Plasmid unnamed"/>
</dbReference>
<dbReference type="Gene3D" id="3.30.1330.40">
    <property type="entry name" value="RutC-like"/>
    <property type="match status" value="1"/>
</dbReference>
<keyword evidence="3" id="KW-1185">Reference proteome</keyword>
<dbReference type="GO" id="GO:0005829">
    <property type="term" value="C:cytosol"/>
    <property type="evidence" value="ECO:0007669"/>
    <property type="project" value="TreeGrafter"/>
</dbReference>
<dbReference type="PANTHER" id="PTHR11803:SF39">
    <property type="entry name" value="2-IMINOBUTANOATE_2-IMINOPROPANOATE DEAMINASE"/>
    <property type="match status" value="1"/>
</dbReference>
<evidence type="ECO:0000313" key="2">
    <source>
        <dbReference type="EMBL" id="QOZ64628.1"/>
    </source>
</evidence>
<reference evidence="1" key="3">
    <citation type="submission" date="2022-12" db="EMBL/GenBank/DDBJ databases">
        <authorList>
            <person name="Sun Q."/>
            <person name="Zhou Y."/>
        </authorList>
    </citation>
    <scope>NUCLEOTIDE SEQUENCE</scope>
    <source>
        <strain evidence="1">CGMCC 1.15034</strain>
    </source>
</reference>
<dbReference type="RefSeq" id="WP_128930019.1">
    <property type="nucleotide sequence ID" value="NZ_BMHC01000007.1"/>
</dbReference>
<dbReference type="Pfam" id="PF01042">
    <property type="entry name" value="Ribonuc_L-PSP"/>
    <property type="match status" value="1"/>
</dbReference>
<geneLocation type="plasmid" evidence="2 3">
    <name>unnamed</name>
</geneLocation>
<dbReference type="InterPro" id="IPR006175">
    <property type="entry name" value="YjgF/YER057c/UK114"/>
</dbReference>
<dbReference type="AlphaFoldDB" id="A0A410VIF4"/>
<name>A0A410VIF4_9BRAD</name>
<dbReference type="Proteomes" id="UP000625079">
    <property type="component" value="Unassembled WGS sequence"/>
</dbReference>
<keyword evidence="2" id="KW-0614">Plasmid</keyword>
<proteinExistence type="predicted"/>
<gene>
    <name evidence="1" type="ORF">GCM10010987_36050</name>
    <name evidence="2" type="ORF">XH86_38975</name>
</gene>
<accession>A0A410VIF4</accession>
<dbReference type="GO" id="GO:0019239">
    <property type="term" value="F:deaminase activity"/>
    <property type="evidence" value="ECO:0007669"/>
    <property type="project" value="TreeGrafter"/>
</dbReference>
<sequence>MTARRSIEIEGFSHGAQPIPAASRVGNIVMTGGVYGLDLAAGKIPDEVEKQVELMFDNLKRIMAAAGGAMDRIVKMTVYVKVPEARPAVNKHWLEAFPDAASRPARHTFQNDHLPANMLVQCDAMAVLE</sequence>
<dbReference type="CDD" id="cd00448">
    <property type="entry name" value="YjgF_YER057c_UK114_family"/>
    <property type="match status" value="1"/>
</dbReference>
<evidence type="ECO:0000313" key="4">
    <source>
        <dbReference type="Proteomes" id="UP000625079"/>
    </source>
</evidence>
<dbReference type="EMBL" id="CP030058">
    <property type="protein sequence ID" value="QOZ64628.1"/>
    <property type="molecule type" value="Genomic_DNA"/>
</dbReference>
<reference evidence="1" key="1">
    <citation type="journal article" date="2014" name="Int. J. Syst. Evol. Microbiol.">
        <title>Complete genome sequence of Corynebacterium casei LMG S-19264T (=DSM 44701T), isolated from a smear-ripened cheese.</title>
        <authorList>
            <consortium name="US DOE Joint Genome Institute (JGI-PGF)"/>
            <person name="Walter F."/>
            <person name="Albersmeier A."/>
            <person name="Kalinowski J."/>
            <person name="Ruckert C."/>
        </authorList>
    </citation>
    <scope>NUCLEOTIDE SEQUENCE</scope>
    <source>
        <strain evidence="1">CGMCC 1.15034</strain>
    </source>
</reference>
<dbReference type="OrthoDB" id="9815126at2"/>
<dbReference type="EMBL" id="BMHC01000007">
    <property type="protein sequence ID" value="GGI25773.1"/>
    <property type="molecule type" value="Genomic_DNA"/>
</dbReference>